<feature type="binding site" evidence="15">
    <location>
        <position position="395"/>
    </location>
    <ligand>
        <name>ATP</name>
        <dbReference type="ChEBI" id="CHEBI:30616"/>
    </ligand>
</feature>
<evidence type="ECO:0000256" key="11">
    <source>
        <dbReference type="ARBA" id="ARBA00023180"/>
    </source>
</evidence>
<dbReference type="GO" id="GO:0004674">
    <property type="term" value="F:protein serine/threonine kinase activity"/>
    <property type="evidence" value="ECO:0007669"/>
    <property type="project" value="UniProtKB-KW"/>
</dbReference>
<evidence type="ECO:0000256" key="1">
    <source>
        <dbReference type="ARBA" id="ARBA00004167"/>
    </source>
</evidence>
<keyword evidence="4 17" id="KW-0812">Transmembrane</keyword>
<feature type="transmembrane region" description="Helical" evidence="17">
    <location>
        <begin position="301"/>
        <end position="325"/>
    </location>
</feature>
<feature type="region of interest" description="Disordered" evidence="16">
    <location>
        <begin position="708"/>
        <end position="734"/>
    </location>
</feature>
<keyword evidence="6 15" id="KW-0547">Nucleotide-binding</keyword>
<feature type="compositionally biased region" description="Polar residues" evidence="16">
    <location>
        <begin position="718"/>
        <end position="734"/>
    </location>
</feature>
<keyword evidence="2" id="KW-0723">Serine/threonine-protein kinase</keyword>
<comment type="catalytic activity">
    <reaction evidence="13">
        <text>L-threonyl-[protein] + ATP = O-phospho-L-threonyl-[protein] + ADP + H(+)</text>
        <dbReference type="Rhea" id="RHEA:46608"/>
        <dbReference type="Rhea" id="RHEA-COMP:11060"/>
        <dbReference type="Rhea" id="RHEA-COMP:11605"/>
        <dbReference type="ChEBI" id="CHEBI:15378"/>
        <dbReference type="ChEBI" id="CHEBI:30013"/>
        <dbReference type="ChEBI" id="CHEBI:30616"/>
        <dbReference type="ChEBI" id="CHEBI:61977"/>
        <dbReference type="ChEBI" id="CHEBI:456216"/>
    </reaction>
</comment>
<accession>A0A922K1R8</accession>
<keyword evidence="10 17" id="KW-0472">Membrane</keyword>
<feature type="domain" description="Protein kinase" evidence="18">
    <location>
        <begin position="366"/>
        <end position="643"/>
    </location>
</feature>
<keyword evidence="9 17" id="KW-1133">Transmembrane helix</keyword>
<dbReference type="PROSITE" id="PS00107">
    <property type="entry name" value="PROTEIN_KINASE_ATP"/>
    <property type="match status" value="1"/>
</dbReference>
<evidence type="ECO:0000256" key="16">
    <source>
        <dbReference type="SAM" id="MobiDB-lite"/>
    </source>
</evidence>
<evidence type="ECO:0000256" key="15">
    <source>
        <dbReference type="PROSITE-ProRule" id="PRU10141"/>
    </source>
</evidence>
<evidence type="ECO:0000259" key="18">
    <source>
        <dbReference type="PROSITE" id="PS50011"/>
    </source>
</evidence>
<feature type="transmembrane region" description="Helical" evidence="17">
    <location>
        <begin position="35"/>
        <end position="53"/>
    </location>
</feature>
<dbReference type="InterPro" id="IPR000719">
    <property type="entry name" value="Prot_kinase_dom"/>
</dbReference>
<evidence type="ECO:0000256" key="14">
    <source>
        <dbReference type="ARBA" id="ARBA00056804"/>
    </source>
</evidence>
<protein>
    <recommendedName>
        <fullName evidence="18">Protein kinase domain-containing protein</fullName>
    </recommendedName>
</protein>
<evidence type="ECO:0000313" key="19">
    <source>
        <dbReference type="EMBL" id="KAG6729428.1"/>
    </source>
</evidence>
<dbReference type="Pfam" id="PF07714">
    <property type="entry name" value="PK_Tyr_Ser-Thr"/>
    <property type="match status" value="1"/>
</dbReference>
<evidence type="ECO:0000256" key="9">
    <source>
        <dbReference type="ARBA" id="ARBA00022989"/>
    </source>
</evidence>
<evidence type="ECO:0000256" key="4">
    <source>
        <dbReference type="ARBA" id="ARBA00022692"/>
    </source>
</evidence>
<gene>
    <name evidence="19" type="ORF">I3842_01G029200</name>
</gene>
<proteinExistence type="predicted"/>
<dbReference type="SMART" id="SM00220">
    <property type="entry name" value="S_TKc"/>
    <property type="match status" value="1"/>
</dbReference>
<dbReference type="PANTHER" id="PTHR46008:SF62">
    <property type="entry name" value="PROTEIN KINASE DOMAIN-CONTAINING PROTEIN"/>
    <property type="match status" value="1"/>
</dbReference>
<reference evidence="19" key="1">
    <citation type="submission" date="2021-01" db="EMBL/GenBank/DDBJ databases">
        <authorList>
            <person name="Lovell J.T."/>
            <person name="Bentley N."/>
            <person name="Bhattarai G."/>
            <person name="Jenkins J.W."/>
            <person name="Sreedasyam A."/>
            <person name="Alarcon Y."/>
            <person name="Bock C."/>
            <person name="Boston L."/>
            <person name="Carlson J."/>
            <person name="Cervantes K."/>
            <person name="Clermont K."/>
            <person name="Krom N."/>
            <person name="Kubenka K."/>
            <person name="Mamidi S."/>
            <person name="Mattison C."/>
            <person name="Monteros M."/>
            <person name="Pisani C."/>
            <person name="Plott C."/>
            <person name="Rajasekar S."/>
            <person name="Rhein H.S."/>
            <person name="Rohla C."/>
            <person name="Song M."/>
            <person name="Hilaire R.S."/>
            <person name="Shu S."/>
            <person name="Wells L."/>
            <person name="Wang X."/>
            <person name="Webber J."/>
            <person name="Heerema R.J."/>
            <person name="Klein P."/>
            <person name="Conner P."/>
            <person name="Grauke L."/>
            <person name="Grimwood J."/>
            <person name="Schmutz J."/>
            <person name="Randall J.J."/>
        </authorList>
    </citation>
    <scope>NUCLEOTIDE SEQUENCE</scope>
    <source>
        <tissue evidence="19">Leaf</tissue>
    </source>
</reference>
<dbReference type="FunFam" id="3.30.200.20:FF:000481">
    <property type="entry name" value="Wall-associated receptor kinase-like 14"/>
    <property type="match status" value="1"/>
</dbReference>
<dbReference type="Gene3D" id="1.10.510.10">
    <property type="entry name" value="Transferase(Phosphotransferase) domain 1"/>
    <property type="match status" value="1"/>
</dbReference>
<dbReference type="AlphaFoldDB" id="A0A922K1R8"/>
<evidence type="ECO:0000256" key="6">
    <source>
        <dbReference type="ARBA" id="ARBA00022741"/>
    </source>
</evidence>
<evidence type="ECO:0000256" key="12">
    <source>
        <dbReference type="ARBA" id="ARBA00047558"/>
    </source>
</evidence>
<dbReference type="Gene3D" id="3.30.200.20">
    <property type="entry name" value="Phosphorylase Kinase, domain 1"/>
    <property type="match status" value="1"/>
</dbReference>
<keyword evidence="7" id="KW-0418">Kinase</keyword>
<dbReference type="InterPro" id="IPR001245">
    <property type="entry name" value="Ser-Thr/Tyr_kinase_cat_dom"/>
</dbReference>
<sequence length="734" mass="81029">MFSSRTGYDYFLRVKPSSGSGWPQFLSMVRTIPHYRMVFFPLAIILLIVYPTASENSTVAGNSGPCKQYNSCGANQPVQYPFGFSSSCPIPLTCFNNSDIRIGKFRVRKITSSSIIVDLPAECNRPIESIKPLFGTKYALTWGNSLLLQSCTSPSNSCTVPTNFVRNLIDLKTCNSTSDNISCLASESKGKAEIMSYENVTLKNCMFLFSSVLLNSDGNESLVSLQFQRVELGWWLEGNPNCSDNSNYTQFPTPGGKRGYRCMCKDGFSGDGFPRGDGCRKVSDCNPARYLSGRCGHISRVGLLLGGIVAGACIMAGLSTTCYFVRRRSTCLKNRMSALRLLCEAAGNSSVPLYPYREIERATNCFSERLRLGTGAFGTVYAGKLQDDEWVAIKKIKYRDTNSIDQVLNEIKLLSSVSHPNLVRLLGCCIEEGEQILVYEFMPNGTLSEHLQRERGKGLPWTIRLTIAAETAHAIAYLHSAMNPPIYHRDVKSSNILLDHSFKSKVADFGLSRLGMTETSHISTAPQGTPGYVDPQYHQNFHLSDKSDVYSFGVVLLEIITALKVVDFGRPASEVNLAALAIDRIGRGCVDEIIDPFLEPHRDAWTFYSIHKVAELAFRCLAFHSEMRPSMMEVAEELEHIRRSGWATFEGNMCISFSVASSCSSPHNGSEKSLGSMTVGKAELGSRRSIVSQGNDYVALMEETKDSSPVSMHDPWLSEQSSPSTNSLLGNVVR</sequence>
<dbReference type="EMBL" id="CM031825">
    <property type="protein sequence ID" value="KAG6729428.1"/>
    <property type="molecule type" value="Genomic_DNA"/>
</dbReference>
<dbReference type="PROSITE" id="PS50011">
    <property type="entry name" value="PROTEIN_KINASE_DOM"/>
    <property type="match status" value="1"/>
</dbReference>
<evidence type="ECO:0000313" key="20">
    <source>
        <dbReference type="Proteomes" id="UP000811246"/>
    </source>
</evidence>
<dbReference type="GO" id="GO:0005886">
    <property type="term" value="C:plasma membrane"/>
    <property type="evidence" value="ECO:0007669"/>
    <property type="project" value="UniProtKB-ARBA"/>
</dbReference>
<dbReference type="Proteomes" id="UP000811246">
    <property type="component" value="Chromosome 1"/>
</dbReference>
<comment type="caution">
    <text evidence="19">The sequence shown here is derived from an EMBL/GenBank/DDBJ whole genome shotgun (WGS) entry which is preliminary data.</text>
</comment>
<dbReference type="InterPro" id="IPR011009">
    <property type="entry name" value="Kinase-like_dom_sf"/>
</dbReference>
<keyword evidence="5" id="KW-0732">Signal</keyword>
<evidence type="ECO:0000256" key="5">
    <source>
        <dbReference type="ARBA" id="ARBA00022729"/>
    </source>
</evidence>
<dbReference type="PANTHER" id="PTHR46008">
    <property type="entry name" value="LEAF RUST 10 DISEASE-RESISTANCE LOCUS RECEPTOR-LIKE PROTEIN KINASE-LIKE 1.4"/>
    <property type="match status" value="1"/>
</dbReference>
<dbReference type="OrthoDB" id="4062651at2759"/>
<keyword evidence="8 15" id="KW-0067">ATP-binding</keyword>
<evidence type="ECO:0000256" key="13">
    <source>
        <dbReference type="ARBA" id="ARBA00047951"/>
    </source>
</evidence>
<dbReference type="InterPro" id="IPR008271">
    <property type="entry name" value="Ser/Thr_kinase_AS"/>
</dbReference>
<keyword evidence="11" id="KW-0325">Glycoprotein</keyword>
<dbReference type="InterPro" id="IPR017441">
    <property type="entry name" value="Protein_kinase_ATP_BS"/>
</dbReference>
<evidence type="ECO:0000256" key="8">
    <source>
        <dbReference type="ARBA" id="ARBA00022840"/>
    </source>
</evidence>
<evidence type="ECO:0000256" key="2">
    <source>
        <dbReference type="ARBA" id="ARBA00022527"/>
    </source>
</evidence>
<comment type="subcellular location">
    <subcellularLocation>
        <location evidence="1">Membrane</location>
        <topology evidence="1">Single-pass membrane protein</topology>
    </subcellularLocation>
</comment>
<evidence type="ECO:0000256" key="10">
    <source>
        <dbReference type="ARBA" id="ARBA00023136"/>
    </source>
</evidence>
<organism evidence="19 20">
    <name type="scientific">Carya illinoinensis</name>
    <name type="common">Pecan</name>
    <dbReference type="NCBI Taxonomy" id="32201"/>
    <lineage>
        <taxon>Eukaryota</taxon>
        <taxon>Viridiplantae</taxon>
        <taxon>Streptophyta</taxon>
        <taxon>Embryophyta</taxon>
        <taxon>Tracheophyta</taxon>
        <taxon>Spermatophyta</taxon>
        <taxon>Magnoliopsida</taxon>
        <taxon>eudicotyledons</taxon>
        <taxon>Gunneridae</taxon>
        <taxon>Pentapetalae</taxon>
        <taxon>rosids</taxon>
        <taxon>fabids</taxon>
        <taxon>Fagales</taxon>
        <taxon>Juglandaceae</taxon>
        <taxon>Carya</taxon>
    </lineage>
</organism>
<evidence type="ECO:0000256" key="3">
    <source>
        <dbReference type="ARBA" id="ARBA00022679"/>
    </source>
</evidence>
<comment type="function">
    <text evidence="14">Serine/threonine-protein kinase that may function as a signaling receptor of extracellular matrix component.</text>
</comment>
<dbReference type="SUPFAM" id="SSF56112">
    <property type="entry name" value="Protein kinase-like (PK-like)"/>
    <property type="match status" value="1"/>
</dbReference>
<keyword evidence="3" id="KW-0808">Transferase</keyword>
<dbReference type="PROSITE" id="PS00108">
    <property type="entry name" value="PROTEIN_KINASE_ST"/>
    <property type="match status" value="1"/>
</dbReference>
<evidence type="ECO:0000256" key="17">
    <source>
        <dbReference type="SAM" id="Phobius"/>
    </source>
</evidence>
<dbReference type="GO" id="GO:0005524">
    <property type="term" value="F:ATP binding"/>
    <property type="evidence" value="ECO:0007669"/>
    <property type="project" value="UniProtKB-UniRule"/>
</dbReference>
<name>A0A922K1R8_CARIL</name>
<comment type="catalytic activity">
    <reaction evidence="12">
        <text>L-seryl-[protein] + ATP = O-phospho-L-seryl-[protein] + ADP + H(+)</text>
        <dbReference type="Rhea" id="RHEA:17989"/>
        <dbReference type="Rhea" id="RHEA-COMP:9863"/>
        <dbReference type="Rhea" id="RHEA-COMP:11604"/>
        <dbReference type="ChEBI" id="CHEBI:15378"/>
        <dbReference type="ChEBI" id="CHEBI:29999"/>
        <dbReference type="ChEBI" id="CHEBI:30616"/>
        <dbReference type="ChEBI" id="CHEBI:83421"/>
        <dbReference type="ChEBI" id="CHEBI:456216"/>
    </reaction>
</comment>
<dbReference type="FunFam" id="1.10.510.10:FF:000161">
    <property type="entry name" value="Wall-associated receptor kinase-like 20"/>
    <property type="match status" value="1"/>
</dbReference>
<evidence type="ECO:0000256" key="7">
    <source>
        <dbReference type="ARBA" id="ARBA00022777"/>
    </source>
</evidence>